<organism evidence="2 3">
    <name type="scientific">Rhodococcoides trifolii</name>
    <dbReference type="NCBI Taxonomy" id="908250"/>
    <lineage>
        <taxon>Bacteria</taxon>
        <taxon>Bacillati</taxon>
        <taxon>Actinomycetota</taxon>
        <taxon>Actinomycetes</taxon>
        <taxon>Mycobacteriales</taxon>
        <taxon>Nocardiaceae</taxon>
        <taxon>Rhodococcoides</taxon>
    </lineage>
</organism>
<keyword evidence="3" id="KW-1185">Reference proteome</keyword>
<dbReference type="AlphaFoldDB" id="A0A917G8R1"/>
<feature type="region of interest" description="Disordered" evidence="1">
    <location>
        <begin position="35"/>
        <end position="56"/>
    </location>
</feature>
<dbReference type="EMBL" id="BMCU01000008">
    <property type="protein sequence ID" value="GGG28839.1"/>
    <property type="molecule type" value="Genomic_DNA"/>
</dbReference>
<gene>
    <name evidence="2" type="ORF">GCM10007304_48380</name>
</gene>
<reference evidence="2" key="2">
    <citation type="submission" date="2020-09" db="EMBL/GenBank/DDBJ databases">
        <authorList>
            <person name="Sun Q."/>
            <person name="Sedlacek I."/>
        </authorList>
    </citation>
    <scope>NUCLEOTIDE SEQUENCE</scope>
    <source>
        <strain evidence="2">CCM 7905</strain>
    </source>
</reference>
<evidence type="ECO:0000313" key="3">
    <source>
        <dbReference type="Proteomes" id="UP000654257"/>
    </source>
</evidence>
<dbReference type="Proteomes" id="UP000654257">
    <property type="component" value="Unassembled WGS sequence"/>
</dbReference>
<proteinExistence type="predicted"/>
<sequence>MAALSIRCSVRRCLFDCGGGPFGDVRRNVHHRVRAHSDAPVSEQTGDAIRGVPAAG</sequence>
<reference evidence="2" key="1">
    <citation type="journal article" date="2014" name="Int. J. Syst. Evol. Microbiol.">
        <title>Complete genome sequence of Corynebacterium casei LMG S-19264T (=DSM 44701T), isolated from a smear-ripened cheese.</title>
        <authorList>
            <consortium name="US DOE Joint Genome Institute (JGI-PGF)"/>
            <person name="Walter F."/>
            <person name="Albersmeier A."/>
            <person name="Kalinowski J."/>
            <person name="Ruckert C."/>
        </authorList>
    </citation>
    <scope>NUCLEOTIDE SEQUENCE</scope>
    <source>
        <strain evidence="2">CCM 7905</strain>
    </source>
</reference>
<evidence type="ECO:0000313" key="2">
    <source>
        <dbReference type="EMBL" id="GGG28839.1"/>
    </source>
</evidence>
<name>A0A917G8R1_9NOCA</name>
<evidence type="ECO:0000256" key="1">
    <source>
        <dbReference type="SAM" id="MobiDB-lite"/>
    </source>
</evidence>
<comment type="caution">
    <text evidence="2">The sequence shown here is derived from an EMBL/GenBank/DDBJ whole genome shotgun (WGS) entry which is preliminary data.</text>
</comment>
<protein>
    <submittedName>
        <fullName evidence="2">Uncharacterized protein</fullName>
    </submittedName>
</protein>
<accession>A0A917G8R1</accession>